<feature type="domain" description="C2H2-type" evidence="1">
    <location>
        <begin position="82"/>
        <end position="105"/>
    </location>
</feature>
<organism evidence="2 3">
    <name type="scientific">Hyaloscypha hepaticicola</name>
    <dbReference type="NCBI Taxonomy" id="2082293"/>
    <lineage>
        <taxon>Eukaryota</taxon>
        <taxon>Fungi</taxon>
        <taxon>Dikarya</taxon>
        <taxon>Ascomycota</taxon>
        <taxon>Pezizomycotina</taxon>
        <taxon>Leotiomycetes</taxon>
        <taxon>Helotiales</taxon>
        <taxon>Hyaloscyphaceae</taxon>
        <taxon>Hyaloscypha</taxon>
    </lineage>
</organism>
<evidence type="ECO:0000259" key="1">
    <source>
        <dbReference type="PROSITE" id="PS00028"/>
    </source>
</evidence>
<reference evidence="2 3" key="1">
    <citation type="submission" date="2016-05" db="EMBL/GenBank/DDBJ databases">
        <title>A degradative enzymes factory behind the ericoid mycorrhizal symbiosis.</title>
        <authorList>
            <consortium name="DOE Joint Genome Institute"/>
            <person name="Martino E."/>
            <person name="Morin E."/>
            <person name="Grelet G."/>
            <person name="Kuo A."/>
            <person name="Kohler A."/>
            <person name="Daghino S."/>
            <person name="Barry K."/>
            <person name="Choi C."/>
            <person name="Cichocki N."/>
            <person name="Clum A."/>
            <person name="Copeland A."/>
            <person name="Hainaut M."/>
            <person name="Haridas S."/>
            <person name="Labutti K."/>
            <person name="Lindquist E."/>
            <person name="Lipzen A."/>
            <person name="Khouja H.-R."/>
            <person name="Murat C."/>
            <person name="Ohm R."/>
            <person name="Olson A."/>
            <person name="Spatafora J."/>
            <person name="Veneault-Fourrey C."/>
            <person name="Henrissat B."/>
            <person name="Grigoriev I."/>
            <person name="Martin F."/>
            <person name="Perotto S."/>
        </authorList>
    </citation>
    <scope>NUCLEOTIDE SEQUENCE [LARGE SCALE GENOMIC DNA]</scope>
    <source>
        <strain evidence="2 3">UAMH 7357</strain>
    </source>
</reference>
<gene>
    <name evidence="2" type="ORF">NA56DRAFT_756140</name>
</gene>
<evidence type="ECO:0000313" key="2">
    <source>
        <dbReference type="EMBL" id="PMD13049.1"/>
    </source>
</evidence>
<evidence type="ECO:0000313" key="3">
    <source>
        <dbReference type="Proteomes" id="UP000235672"/>
    </source>
</evidence>
<feature type="non-terminal residue" evidence="2">
    <location>
        <position position="170"/>
    </location>
</feature>
<keyword evidence="3" id="KW-1185">Reference proteome</keyword>
<sequence length="170" mass="19785">MTRLYVLVIQQHAKSCGTLVCIRPAPEFILSESISSYHHIQQLEQTIQFQVIGSSSEHRIISTKMSRRRIYPFTNPRTRYFCMKDNCNALFFTEDDLANHETFCHSKHPLGGVNCIETEQTDNKASRGKDEKVVTHLEIEKEPSSENEIYRTMTMMSSEFFGEFLRKVRV</sequence>
<dbReference type="PROSITE" id="PS00028">
    <property type="entry name" value="ZINC_FINGER_C2H2_1"/>
    <property type="match status" value="1"/>
</dbReference>
<dbReference type="AlphaFoldDB" id="A0A2J6PGF5"/>
<proteinExistence type="predicted"/>
<dbReference type="InterPro" id="IPR013087">
    <property type="entry name" value="Znf_C2H2_type"/>
</dbReference>
<name>A0A2J6PGF5_9HELO</name>
<protein>
    <recommendedName>
        <fullName evidence="1">C2H2-type domain-containing protein</fullName>
    </recommendedName>
</protein>
<dbReference type="Proteomes" id="UP000235672">
    <property type="component" value="Unassembled WGS sequence"/>
</dbReference>
<accession>A0A2J6PGF5</accession>
<dbReference type="EMBL" id="KZ613537">
    <property type="protein sequence ID" value="PMD13049.1"/>
    <property type="molecule type" value="Genomic_DNA"/>
</dbReference>
<dbReference type="OrthoDB" id="10575308at2759"/>